<evidence type="ECO:0000256" key="18">
    <source>
        <dbReference type="ARBA" id="ARBA00049504"/>
    </source>
</evidence>
<keyword evidence="12 19" id="KW-1133">Transmembrane helix</keyword>
<dbReference type="HAMAP" id="MF_00719">
    <property type="entry name" value="CobS"/>
    <property type="match status" value="1"/>
</dbReference>
<reference evidence="20 21" key="1">
    <citation type="submission" date="2018-11" db="EMBL/GenBank/DDBJ databases">
        <title>Genomic Encyclopedia of Type Strains, Phase IV (KMG-IV): sequencing the most valuable type-strain genomes for metagenomic binning, comparative biology and taxonomic classification.</title>
        <authorList>
            <person name="Goeker M."/>
        </authorList>
    </citation>
    <scope>NUCLEOTIDE SEQUENCE [LARGE SCALE GENOMIC DNA]</scope>
    <source>
        <strain evidence="20 21">DSM 26537</strain>
    </source>
</reference>
<evidence type="ECO:0000256" key="17">
    <source>
        <dbReference type="ARBA" id="ARBA00048623"/>
    </source>
</evidence>
<dbReference type="PANTHER" id="PTHR34148:SF1">
    <property type="entry name" value="ADENOSYLCOBINAMIDE-GDP RIBAZOLETRANSFERASE"/>
    <property type="match status" value="1"/>
</dbReference>
<evidence type="ECO:0000256" key="14">
    <source>
        <dbReference type="ARBA" id="ARBA00025228"/>
    </source>
</evidence>
<dbReference type="EC" id="2.7.8.26" evidence="5 19"/>
<evidence type="ECO:0000313" key="21">
    <source>
        <dbReference type="Proteomes" id="UP000273083"/>
    </source>
</evidence>
<dbReference type="GO" id="GO:0051073">
    <property type="term" value="F:adenosylcobinamide-GDP ribazoletransferase activity"/>
    <property type="evidence" value="ECO:0007669"/>
    <property type="project" value="UniProtKB-UniRule"/>
</dbReference>
<name>A0A3N1XYF4_9FIRM</name>
<feature type="transmembrane region" description="Helical" evidence="19">
    <location>
        <begin position="111"/>
        <end position="130"/>
    </location>
</feature>
<evidence type="ECO:0000256" key="5">
    <source>
        <dbReference type="ARBA" id="ARBA00013200"/>
    </source>
</evidence>
<comment type="pathway">
    <text evidence="3 19">Cofactor biosynthesis; adenosylcobalamin biosynthesis; adenosylcobalamin from cob(II)yrinate a,c-diamide: step 7/7.</text>
</comment>
<evidence type="ECO:0000256" key="16">
    <source>
        <dbReference type="ARBA" id="ARBA00032853"/>
    </source>
</evidence>
<keyword evidence="8 19" id="KW-0169">Cobalamin biosynthesis</keyword>
<evidence type="ECO:0000256" key="10">
    <source>
        <dbReference type="ARBA" id="ARBA00022692"/>
    </source>
</evidence>
<feature type="transmembrane region" description="Helical" evidence="19">
    <location>
        <begin position="32"/>
        <end position="54"/>
    </location>
</feature>
<comment type="catalytic activity">
    <reaction evidence="17 19">
        <text>alpha-ribazole + adenosylcob(III)inamide-GDP = adenosylcob(III)alamin + GMP + H(+)</text>
        <dbReference type="Rhea" id="RHEA:16049"/>
        <dbReference type="ChEBI" id="CHEBI:10329"/>
        <dbReference type="ChEBI" id="CHEBI:15378"/>
        <dbReference type="ChEBI" id="CHEBI:18408"/>
        <dbReference type="ChEBI" id="CHEBI:58115"/>
        <dbReference type="ChEBI" id="CHEBI:60487"/>
        <dbReference type="EC" id="2.7.8.26"/>
    </reaction>
</comment>
<comment type="similarity">
    <text evidence="4 19">Belongs to the CobS family.</text>
</comment>
<dbReference type="Pfam" id="PF02654">
    <property type="entry name" value="CobS"/>
    <property type="match status" value="1"/>
</dbReference>
<evidence type="ECO:0000256" key="12">
    <source>
        <dbReference type="ARBA" id="ARBA00022989"/>
    </source>
</evidence>
<evidence type="ECO:0000256" key="1">
    <source>
        <dbReference type="ARBA" id="ARBA00001946"/>
    </source>
</evidence>
<gene>
    <name evidence="19" type="primary">cobS</name>
    <name evidence="20" type="ORF">EDD66_101251</name>
</gene>
<keyword evidence="13 19" id="KW-0472">Membrane</keyword>
<evidence type="ECO:0000256" key="19">
    <source>
        <dbReference type="HAMAP-Rule" id="MF_00719"/>
    </source>
</evidence>
<organism evidence="20 21">
    <name type="scientific">Mobilisporobacter senegalensis</name>
    <dbReference type="NCBI Taxonomy" id="1329262"/>
    <lineage>
        <taxon>Bacteria</taxon>
        <taxon>Bacillati</taxon>
        <taxon>Bacillota</taxon>
        <taxon>Clostridia</taxon>
        <taxon>Lachnospirales</taxon>
        <taxon>Lachnospiraceae</taxon>
        <taxon>Mobilisporobacter</taxon>
    </lineage>
</organism>
<feature type="transmembrane region" description="Helical" evidence="19">
    <location>
        <begin position="60"/>
        <end position="80"/>
    </location>
</feature>
<evidence type="ECO:0000256" key="15">
    <source>
        <dbReference type="ARBA" id="ARBA00032605"/>
    </source>
</evidence>
<evidence type="ECO:0000256" key="4">
    <source>
        <dbReference type="ARBA" id="ARBA00010561"/>
    </source>
</evidence>
<evidence type="ECO:0000256" key="2">
    <source>
        <dbReference type="ARBA" id="ARBA00004651"/>
    </source>
</evidence>
<feature type="transmembrane region" description="Helical" evidence="19">
    <location>
        <begin position="181"/>
        <end position="197"/>
    </location>
</feature>
<keyword evidence="10 19" id="KW-0812">Transmembrane</keyword>
<dbReference type="EMBL" id="RJVG01000001">
    <property type="protein sequence ID" value="ROR31633.1"/>
    <property type="molecule type" value="Genomic_DNA"/>
</dbReference>
<comment type="function">
    <text evidence="14 19">Joins adenosylcobinamide-GDP and alpha-ribazole to generate adenosylcobalamin (Ado-cobalamin). Also synthesizes adenosylcobalamin 5'-phosphate from adenosylcobinamide-GDP and alpha-ribazole 5'-phosphate.</text>
</comment>
<dbReference type="UniPathway" id="UPA00148">
    <property type="reaction ID" value="UER00238"/>
</dbReference>
<dbReference type="GO" id="GO:0008818">
    <property type="term" value="F:cobalamin 5'-phosphate synthase activity"/>
    <property type="evidence" value="ECO:0007669"/>
    <property type="project" value="UniProtKB-UniRule"/>
</dbReference>
<evidence type="ECO:0000256" key="11">
    <source>
        <dbReference type="ARBA" id="ARBA00022842"/>
    </source>
</evidence>
<evidence type="ECO:0000313" key="20">
    <source>
        <dbReference type="EMBL" id="ROR31633.1"/>
    </source>
</evidence>
<comment type="cofactor">
    <cofactor evidence="1 19">
        <name>Mg(2+)</name>
        <dbReference type="ChEBI" id="CHEBI:18420"/>
    </cofactor>
</comment>
<dbReference type="Proteomes" id="UP000273083">
    <property type="component" value="Unassembled WGS sequence"/>
</dbReference>
<sequence length="255" mass="28551">MKTILNNFIIAFSMYSKIPMPKAEWSKENMRYVMCFFPLIGLVIGGCIYLMFIVSQVLTVSHVLLTILLIIIPLIITGGIHMDGFLDTMDALSSYRTKEEKLAILKDPHTGAFAVIGCVSYFFLAFGIWYEVTLNGVPILALSFVLSRSLSGLSVVTFPLAKDGGLATMFSNESKKQTTRITMILYILLTIILMILIHWKLGLLTSLSAIIVFLYYRFMSVKKFGGITGDIAGYFLQICELIMAFAVIVGDKLWY</sequence>
<comment type="catalytic activity">
    <reaction evidence="18 19">
        <text>alpha-ribazole 5'-phosphate + adenosylcob(III)inamide-GDP = adenosylcob(III)alamin 5'-phosphate + GMP + H(+)</text>
        <dbReference type="Rhea" id="RHEA:23560"/>
        <dbReference type="ChEBI" id="CHEBI:15378"/>
        <dbReference type="ChEBI" id="CHEBI:57918"/>
        <dbReference type="ChEBI" id="CHEBI:58115"/>
        <dbReference type="ChEBI" id="CHEBI:60487"/>
        <dbReference type="ChEBI" id="CHEBI:60493"/>
        <dbReference type="EC" id="2.7.8.26"/>
    </reaction>
</comment>
<dbReference type="GO" id="GO:0005886">
    <property type="term" value="C:plasma membrane"/>
    <property type="evidence" value="ECO:0007669"/>
    <property type="project" value="UniProtKB-SubCell"/>
</dbReference>
<evidence type="ECO:0000256" key="9">
    <source>
        <dbReference type="ARBA" id="ARBA00022679"/>
    </source>
</evidence>
<dbReference type="RefSeq" id="WP_207667735.1">
    <property type="nucleotide sequence ID" value="NZ_RJVG01000001.1"/>
</dbReference>
<evidence type="ECO:0000256" key="3">
    <source>
        <dbReference type="ARBA" id="ARBA00004663"/>
    </source>
</evidence>
<dbReference type="PANTHER" id="PTHR34148">
    <property type="entry name" value="ADENOSYLCOBINAMIDE-GDP RIBAZOLETRANSFERASE"/>
    <property type="match status" value="1"/>
</dbReference>
<dbReference type="GO" id="GO:0009236">
    <property type="term" value="P:cobalamin biosynthetic process"/>
    <property type="evidence" value="ECO:0007669"/>
    <property type="project" value="UniProtKB-UniRule"/>
</dbReference>
<feature type="transmembrane region" description="Helical" evidence="19">
    <location>
        <begin position="136"/>
        <end position="160"/>
    </location>
</feature>
<evidence type="ECO:0000256" key="7">
    <source>
        <dbReference type="ARBA" id="ARBA00022475"/>
    </source>
</evidence>
<dbReference type="InterPro" id="IPR003805">
    <property type="entry name" value="CobS"/>
</dbReference>
<evidence type="ECO:0000256" key="8">
    <source>
        <dbReference type="ARBA" id="ARBA00022573"/>
    </source>
</evidence>
<protein>
    <recommendedName>
        <fullName evidence="6 19">Adenosylcobinamide-GDP ribazoletransferase</fullName>
        <ecNumber evidence="5 19">2.7.8.26</ecNumber>
    </recommendedName>
    <alternativeName>
        <fullName evidence="16 19">Cobalamin synthase</fullName>
    </alternativeName>
    <alternativeName>
        <fullName evidence="15 19">Cobalamin-5'-phosphate synthase</fullName>
    </alternativeName>
</protein>
<keyword evidence="7 19" id="KW-1003">Cell membrane</keyword>
<comment type="caution">
    <text evidence="20">The sequence shown here is derived from an EMBL/GenBank/DDBJ whole genome shotgun (WGS) entry which is preliminary data.</text>
</comment>
<keyword evidence="11 19" id="KW-0460">Magnesium</keyword>
<feature type="transmembrane region" description="Helical" evidence="19">
    <location>
        <begin position="231"/>
        <end position="250"/>
    </location>
</feature>
<keyword evidence="21" id="KW-1185">Reference proteome</keyword>
<evidence type="ECO:0000256" key="13">
    <source>
        <dbReference type="ARBA" id="ARBA00023136"/>
    </source>
</evidence>
<keyword evidence="9 19" id="KW-0808">Transferase</keyword>
<accession>A0A3N1XYF4</accession>
<comment type="subcellular location">
    <subcellularLocation>
        <location evidence="2 19">Cell membrane</location>
        <topology evidence="2 19">Multi-pass membrane protein</topology>
    </subcellularLocation>
</comment>
<dbReference type="AlphaFoldDB" id="A0A3N1XYF4"/>
<evidence type="ECO:0000256" key="6">
    <source>
        <dbReference type="ARBA" id="ARBA00015850"/>
    </source>
</evidence>
<proteinExistence type="inferred from homology"/>